<dbReference type="SMART" id="SM00456">
    <property type="entry name" value="WW"/>
    <property type="match status" value="2"/>
</dbReference>
<evidence type="ECO:0000259" key="4">
    <source>
        <dbReference type="PROSITE" id="PS50119"/>
    </source>
</evidence>
<dbReference type="PROSITE" id="PS50020">
    <property type="entry name" value="WW_DOMAIN_2"/>
    <property type="match status" value="1"/>
</dbReference>
<dbReference type="EMBL" id="VJMH01006417">
    <property type="protein sequence ID" value="KAF0689714.1"/>
    <property type="molecule type" value="Genomic_DNA"/>
</dbReference>
<dbReference type="Proteomes" id="UP000332933">
    <property type="component" value="Unassembled WGS sequence"/>
</dbReference>
<dbReference type="AlphaFoldDB" id="A0A485LB68"/>
<dbReference type="EMBL" id="CAADRA010006438">
    <property type="protein sequence ID" value="VFT95596.1"/>
    <property type="molecule type" value="Genomic_DNA"/>
</dbReference>
<dbReference type="CDD" id="cd19757">
    <property type="entry name" value="Bbox1"/>
    <property type="match status" value="2"/>
</dbReference>
<dbReference type="CDD" id="cd00201">
    <property type="entry name" value="WW"/>
    <property type="match status" value="1"/>
</dbReference>
<dbReference type="PROSITE" id="PS01159">
    <property type="entry name" value="WW_DOMAIN_1"/>
    <property type="match status" value="1"/>
</dbReference>
<evidence type="ECO:0000256" key="1">
    <source>
        <dbReference type="PROSITE-ProRule" id="PRU00024"/>
    </source>
</evidence>
<keyword evidence="7" id="KW-1185">Reference proteome</keyword>
<dbReference type="InterPro" id="IPR000048">
    <property type="entry name" value="IQ_motif_EF-hand-BS"/>
</dbReference>
<feature type="region of interest" description="Disordered" evidence="2">
    <location>
        <begin position="948"/>
        <end position="969"/>
    </location>
</feature>
<feature type="domain" description="WW" evidence="3">
    <location>
        <begin position="522"/>
        <end position="555"/>
    </location>
</feature>
<evidence type="ECO:0000313" key="5">
    <source>
        <dbReference type="EMBL" id="KAF0689714.1"/>
    </source>
</evidence>
<feature type="compositionally biased region" description="Low complexity" evidence="2">
    <location>
        <begin position="629"/>
        <end position="640"/>
    </location>
</feature>
<keyword evidence="1" id="KW-0479">Metal-binding</keyword>
<dbReference type="PROSITE" id="PS00028">
    <property type="entry name" value="ZINC_FINGER_C2H2_1"/>
    <property type="match status" value="1"/>
</dbReference>
<feature type="domain" description="B box-type" evidence="4">
    <location>
        <begin position="810"/>
        <end position="856"/>
    </location>
</feature>
<dbReference type="InterPro" id="IPR036020">
    <property type="entry name" value="WW_dom_sf"/>
</dbReference>
<keyword evidence="1" id="KW-0862">Zinc</keyword>
<keyword evidence="1" id="KW-0863">Zinc-finger</keyword>
<gene>
    <name evidence="6" type="primary">Aste57867_18862</name>
    <name evidence="5" type="ORF">As57867_018798</name>
    <name evidence="6" type="ORF">ASTE57867_18862</name>
</gene>
<feature type="region of interest" description="Disordered" evidence="2">
    <location>
        <begin position="595"/>
        <end position="640"/>
    </location>
</feature>
<organism evidence="6 7">
    <name type="scientific">Aphanomyces stellatus</name>
    <dbReference type="NCBI Taxonomy" id="120398"/>
    <lineage>
        <taxon>Eukaryota</taxon>
        <taxon>Sar</taxon>
        <taxon>Stramenopiles</taxon>
        <taxon>Oomycota</taxon>
        <taxon>Saprolegniomycetes</taxon>
        <taxon>Saprolegniales</taxon>
        <taxon>Verrucalvaceae</taxon>
        <taxon>Aphanomyces</taxon>
    </lineage>
</organism>
<dbReference type="InterPro" id="IPR000315">
    <property type="entry name" value="Znf_B-box"/>
</dbReference>
<sequence>MFLVRLRQFNRGMRAKIHTDAASTIQHAWRTKKGKTVLATRVLKRKLSVDEKASRDAFLARQRLLAELEKRRQESAILMQSRIRGYLARAHVRRLREARRLDCAVRYIQASWRRAKGRWVVPGPNPRVVSPRRRYALHLRFLAQRQRLEWEREAACLRIQCQMRRVLACKRVDALRRARQEVLDARARVEAQQRHLNACATDIARVYRGHVVRRRIARWNRAARVIQHMVRLWQAKKLRRLMRRVRDERRKREREAATCIQRHARGRIGRHKAKRRAMQIAALARRRVAMAIRIQARARGVRARETVALVRRARVLVATQHARTLHRNRPPSSLELTLQGVNLARISKTQVAALALAVADARDEMQRQDDAIVLLQCLYRGHTGRRVAQTKLEARIAMSLFWALNSKTQEKIARAHLEFKSARDIQRVLRGFLGRRKQRHAKEERERAALREAYRRDRVAQDDKKKWLEQLDMEKFQAESLVRKELELKVHVAHQHEEIARLEAQAQMFKLQAMEAQQKVQDRQDAAWTEVDDGFGNVYFYNSVTSETSWERPAALRPKAETKAVEDREEDWEELYNPNTGQIYKHNRVTGAVKMNIPPPLEERGDVKAPDVPVASTSDQPKPSDDKTAPPAATDATTNDASKTKGIETCWRCTKRAAVKECVNCDAGHKLYCAACFTKEHKAATKKAHDFKRVVGDGSTSGAMCHRCDKMASYHCETCEPGFRYMCDDCFGSSHATAECLAHTRHHFRPGAARCSQCVVPPEARIATLSCGACQDKFCASCFAASHAKGKKAGHAAVSIHVLKAPLVAESDAYCTECDVELCTKLCNLCGDGFCDACFAATHAHGHKADHSAIAWHEMAQAGDWVDVVEGKGHVYYNITTKEHTTEKPSVLLLGVERHREMMAEKAREKKKAEGERDAELVALREQVKALEEEKEIARRQAKELEILNKQSDEAPPPPTDAKPLKKRWWKSKAQLEREKKEREHQVVLKLMMTKQREEALHREAMQVGTASYANAIVDDLLK</sequence>
<dbReference type="OrthoDB" id="6344460at2759"/>
<dbReference type="PROSITE" id="PS50096">
    <property type="entry name" value="IQ"/>
    <property type="match status" value="6"/>
</dbReference>
<dbReference type="Pfam" id="PF00612">
    <property type="entry name" value="IQ"/>
    <property type="match status" value="2"/>
</dbReference>
<dbReference type="SMART" id="SM00015">
    <property type="entry name" value="IQ"/>
    <property type="match status" value="7"/>
</dbReference>
<accession>A0A485LB68</accession>
<dbReference type="Gene3D" id="2.20.70.10">
    <property type="match status" value="1"/>
</dbReference>
<dbReference type="InterPro" id="IPR013087">
    <property type="entry name" value="Znf_C2H2_type"/>
</dbReference>
<dbReference type="GO" id="GO:0008270">
    <property type="term" value="F:zinc ion binding"/>
    <property type="evidence" value="ECO:0007669"/>
    <property type="project" value="UniProtKB-KW"/>
</dbReference>
<evidence type="ECO:0000313" key="6">
    <source>
        <dbReference type="EMBL" id="VFT95596.1"/>
    </source>
</evidence>
<dbReference type="PROSITE" id="PS50119">
    <property type="entry name" value="ZF_BBOX"/>
    <property type="match status" value="1"/>
</dbReference>
<evidence type="ECO:0000259" key="3">
    <source>
        <dbReference type="PROSITE" id="PS50020"/>
    </source>
</evidence>
<evidence type="ECO:0000313" key="7">
    <source>
        <dbReference type="Proteomes" id="UP000332933"/>
    </source>
</evidence>
<name>A0A485LB68_9STRA</name>
<protein>
    <submittedName>
        <fullName evidence="6">Aste57867_18862 protein</fullName>
    </submittedName>
</protein>
<reference evidence="6 7" key="1">
    <citation type="submission" date="2019-03" db="EMBL/GenBank/DDBJ databases">
        <authorList>
            <person name="Gaulin E."/>
            <person name="Dumas B."/>
        </authorList>
    </citation>
    <scope>NUCLEOTIDE SEQUENCE [LARGE SCALE GENOMIC DNA]</scope>
    <source>
        <strain evidence="6">CBS 568.67</strain>
    </source>
</reference>
<evidence type="ECO:0000256" key="2">
    <source>
        <dbReference type="SAM" id="MobiDB-lite"/>
    </source>
</evidence>
<proteinExistence type="predicted"/>
<dbReference type="Gene3D" id="1.20.5.190">
    <property type="match status" value="1"/>
</dbReference>
<dbReference type="InterPro" id="IPR001202">
    <property type="entry name" value="WW_dom"/>
</dbReference>
<reference evidence="5" key="2">
    <citation type="submission" date="2019-06" db="EMBL/GenBank/DDBJ databases">
        <title>Genomics analysis of Aphanomyces spp. identifies a new class of oomycete effector associated with host adaptation.</title>
        <authorList>
            <person name="Gaulin E."/>
        </authorList>
    </citation>
    <scope>NUCLEOTIDE SEQUENCE</scope>
    <source>
        <strain evidence="5">CBS 578.67</strain>
    </source>
</reference>
<dbReference type="SUPFAM" id="SSF51045">
    <property type="entry name" value="WW domain"/>
    <property type="match status" value="1"/>
</dbReference>